<evidence type="ECO:0000313" key="1">
    <source>
        <dbReference type="EMBL" id="OMJ12859.1"/>
    </source>
</evidence>
<dbReference type="Proteomes" id="UP000187429">
    <property type="component" value="Unassembled WGS sequence"/>
</dbReference>
<evidence type="ECO:0000313" key="2">
    <source>
        <dbReference type="Proteomes" id="UP000187429"/>
    </source>
</evidence>
<sequence>MGNNIKGTSTDLVAIGNLKFENIVFYIVFRVIDNQPYKVILGSLTRKKRKPKYKMKGSGNDRILKTPQMCLGLMELQEPWLIFDR</sequence>
<comment type="caution">
    <text evidence="1">The sequence shown here is derived from an EMBL/GenBank/DDBJ whole genome shotgun (WGS) entry which is preliminary data.</text>
</comment>
<gene>
    <name evidence="1" type="ORF">AYI69_g9241</name>
</gene>
<keyword evidence="2" id="KW-1185">Reference proteome</keyword>
<protein>
    <submittedName>
        <fullName evidence="1">Uncharacterized protein</fullName>
    </submittedName>
</protein>
<accession>A0A1R1XE07</accession>
<dbReference type="EMBL" id="LSSM01005351">
    <property type="protein sequence ID" value="OMJ12859.1"/>
    <property type="molecule type" value="Genomic_DNA"/>
</dbReference>
<reference evidence="2" key="1">
    <citation type="submission" date="2017-01" db="EMBL/GenBank/DDBJ databases">
        <authorList>
            <person name="Wang Y."/>
            <person name="White M."/>
            <person name="Kvist S."/>
            <person name="Moncalvo J.-M."/>
        </authorList>
    </citation>
    <scope>NUCLEOTIDE SEQUENCE [LARGE SCALE GENOMIC DNA]</scope>
    <source>
        <strain evidence="2">ID-206-W2</strain>
    </source>
</reference>
<proteinExistence type="predicted"/>
<dbReference type="OrthoDB" id="5596707at2759"/>
<dbReference type="AlphaFoldDB" id="A0A1R1XE07"/>
<name>A0A1R1XE07_9FUNG</name>
<organism evidence="1 2">
    <name type="scientific">Smittium culicis</name>
    <dbReference type="NCBI Taxonomy" id="133412"/>
    <lineage>
        <taxon>Eukaryota</taxon>
        <taxon>Fungi</taxon>
        <taxon>Fungi incertae sedis</taxon>
        <taxon>Zoopagomycota</taxon>
        <taxon>Kickxellomycotina</taxon>
        <taxon>Harpellomycetes</taxon>
        <taxon>Harpellales</taxon>
        <taxon>Legeriomycetaceae</taxon>
        <taxon>Smittium</taxon>
    </lineage>
</organism>